<dbReference type="AlphaFoldDB" id="A0A2W4XGE1"/>
<gene>
    <name evidence="1" type="ORF">DCF15_10970</name>
</gene>
<reference evidence="1 2" key="2">
    <citation type="submission" date="2018-06" db="EMBL/GenBank/DDBJ databases">
        <title>Metagenomic assembly of (sub)arctic Cyanobacteria and their associated microbiome from non-axenic cultures.</title>
        <authorList>
            <person name="Baurain D."/>
        </authorList>
    </citation>
    <scope>NUCLEOTIDE SEQUENCE [LARGE SCALE GENOMIC DNA]</scope>
    <source>
        <strain evidence="1">ULC027bin1</strain>
    </source>
</reference>
<evidence type="ECO:0000313" key="1">
    <source>
        <dbReference type="EMBL" id="PZO55222.1"/>
    </source>
</evidence>
<accession>A0A2W4XGE1</accession>
<comment type="caution">
    <text evidence="1">The sequence shown here is derived from an EMBL/GenBank/DDBJ whole genome shotgun (WGS) entry which is preliminary data.</text>
</comment>
<proteinExistence type="predicted"/>
<name>A0A2W4XGE1_9CYAN</name>
<dbReference type="Proteomes" id="UP000249794">
    <property type="component" value="Unassembled WGS sequence"/>
</dbReference>
<reference evidence="2" key="1">
    <citation type="submission" date="2018-04" db="EMBL/GenBank/DDBJ databases">
        <authorList>
            <person name="Cornet L."/>
        </authorList>
    </citation>
    <scope>NUCLEOTIDE SEQUENCE [LARGE SCALE GENOMIC DNA]</scope>
</reference>
<dbReference type="EMBL" id="QBMP01000102">
    <property type="protein sequence ID" value="PZO55222.1"/>
    <property type="molecule type" value="Genomic_DNA"/>
</dbReference>
<evidence type="ECO:0000313" key="2">
    <source>
        <dbReference type="Proteomes" id="UP000249794"/>
    </source>
</evidence>
<organism evidence="1 2">
    <name type="scientific">Phormidesmis priestleyi</name>
    <dbReference type="NCBI Taxonomy" id="268141"/>
    <lineage>
        <taxon>Bacteria</taxon>
        <taxon>Bacillati</taxon>
        <taxon>Cyanobacteriota</taxon>
        <taxon>Cyanophyceae</taxon>
        <taxon>Leptolyngbyales</taxon>
        <taxon>Leptolyngbyaceae</taxon>
        <taxon>Phormidesmis</taxon>
    </lineage>
</organism>
<sequence length="108" mass="12111">MPSNPLVERDFHSHLTEPVPVNASGFFVPSTVTIQAQQSIYSIEKYLALLSTLSNYITLEDQTREDLLIDIGEHLAEKLETGAFIATHWFAVQIANRKQSAVMQPLRA</sequence>
<protein>
    <submittedName>
        <fullName evidence="1">Uncharacterized protein</fullName>
    </submittedName>
</protein>